<evidence type="ECO:0000256" key="4">
    <source>
        <dbReference type="ARBA" id="ARBA00022989"/>
    </source>
</evidence>
<evidence type="ECO:0000256" key="3">
    <source>
        <dbReference type="ARBA" id="ARBA00022692"/>
    </source>
</evidence>
<protein>
    <submittedName>
        <fullName evidence="7">YhjD/YihY/BrkB family envelope integrity protein</fullName>
    </submittedName>
</protein>
<dbReference type="AlphaFoldDB" id="A0ABD5S3Q6"/>
<organism evidence="7 8">
    <name type="scientific">Halobium palmae</name>
    <dbReference type="NCBI Taxonomy" id="1776492"/>
    <lineage>
        <taxon>Archaea</taxon>
        <taxon>Methanobacteriati</taxon>
        <taxon>Methanobacteriota</taxon>
        <taxon>Stenosarchaea group</taxon>
        <taxon>Halobacteria</taxon>
        <taxon>Halobacteriales</taxon>
        <taxon>Haloferacaceae</taxon>
        <taxon>Halobium</taxon>
    </lineage>
</organism>
<feature type="transmembrane region" description="Helical" evidence="6">
    <location>
        <begin position="67"/>
        <end position="96"/>
    </location>
</feature>
<evidence type="ECO:0000256" key="6">
    <source>
        <dbReference type="SAM" id="Phobius"/>
    </source>
</evidence>
<accession>A0ABD5S3Q6</accession>
<name>A0ABD5S3Q6_9EURY</name>
<evidence type="ECO:0000256" key="1">
    <source>
        <dbReference type="ARBA" id="ARBA00004651"/>
    </source>
</evidence>
<evidence type="ECO:0000313" key="7">
    <source>
        <dbReference type="EMBL" id="MFC6726246.1"/>
    </source>
</evidence>
<keyword evidence="4 6" id="KW-1133">Transmembrane helix</keyword>
<keyword evidence="3 6" id="KW-0812">Transmembrane</keyword>
<evidence type="ECO:0000313" key="8">
    <source>
        <dbReference type="Proteomes" id="UP001596328"/>
    </source>
</evidence>
<dbReference type="Proteomes" id="UP001596328">
    <property type="component" value="Unassembled WGS sequence"/>
</dbReference>
<dbReference type="PANTHER" id="PTHR30213">
    <property type="entry name" value="INNER MEMBRANE PROTEIN YHJD"/>
    <property type="match status" value="1"/>
</dbReference>
<reference evidence="7 8" key="1">
    <citation type="journal article" date="2019" name="Int. J. Syst. Evol. Microbiol.">
        <title>The Global Catalogue of Microorganisms (GCM) 10K type strain sequencing project: providing services to taxonomists for standard genome sequencing and annotation.</title>
        <authorList>
            <consortium name="The Broad Institute Genomics Platform"/>
            <consortium name="The Broad Institute Genome Sequencing Center for Infectious Disease"/>
            <person name="Wu L."/>
            <person name="Ma J."/>
        </authorList>
    </citation>
    <scope>NUCLEOTIDE SEQUENCE [LARGE SCALE GENOMIC DNA]</scope>
    <source>
        <strain evidence="7 8">NBRC 111368</strain>
    </source>
</reference>
<comment type="subcellular location">
    <subcellularLocation>
        <location evidence="1">Cell membrane</location>
        <topology evidence="1">Multi-pass membrane protein</topology>
    </subcellularLocation>
</comment>
<feature type="non-terminal residue" evidence="7">
    <location>
        <position position="1"/>
    </location>
</feature>
<sequence>PAGLLVGVAGFVGLWVALSLAFLPMYYVPSEAVTSPRGALPGAVTASFGWALLHAVFHFYSTHAGQYAVYGVLSGIVVLLTGLYLAASLLLIGIVVNAQVAERYGDRDADARDPGDRDE</sequence>
<dbReference type="Pfam" id="PF03631">
    <property type="entry name" value="Virul_fac_BrkB"/>
    <property type="match status" value="1"/>
</dbReference>
<dbReference type="InterPro" id="IPR017039">
    <property type="entry name" value="Virul_fac_BrkB"/>
</dbReference>
<keyword evidence="2" id="KW-1003">Cell membrane</keyword>
<feature type="transmembrane region" description="Helical" evidence="6">
    <location>
        <begin position="40"/>
        <end position="61"/>
    </location>
</feature>
<evidence type="ECO:0000256" key="2">
    <source>
        <dbReference type="ARBA" id="ARBA00022475"/>
    </source>
</evidence>
<dbReference type="EMBL" id="JBHSWU010000979">
    <property type="protein sequence ID" value="MFC6726246.1"/>
    <property type="molecule type" value="Genomic_DNA"/>
</dbReference>
<feature type="transmembrane region" description="Helical" evidence="6">
    <location>
        <begin position="6"/>
        <end position="28"/>
    </location>
</feature>
<keyword evidence="5 6" id="KW-0472">Membrane</keyword>
<dbReference type="GO" id="GO:0005886">
    <property type="term" value="C:plasma membrane"/>
    <property type="evidence" value="ECO:0007669"/>
    <property type="project" value="UniProtKB-SubCell"/>
</dbReference>
<keyword evidence="8" id="KW-1185">Reference proteome</keyword>
<evidence type="ECO:0000256" key="5">
    <source>
        <dbReference type="ARBA" id="ARBA00023136"/>
    </source>
</evidence>
<proteinExistence type="predicted"/>
<gene>
    <name evidence="7" type="ORF">ACFQE1_18130</name>
</gene>
<dbReference type="PANTHER" id="PTHR30213:SF1">
    <property type="entry name" value="INNER MEMBRANE PROTEIN YHJD"/>
    <property type="match status" value="1"/>
</dbReference>
<comment type="caution">
    <text evidence="7">The sequence shown here is derived from an EMBL/GenBank/DDBJ whole genome shotgun (WGS) entry which is preliminary data.</text>
</comment>